<comment type="caution">
    <text evidence="1">The sequence shown here is derived from an EMBL/GenBank/DDBJ whole genome shotgun (WGS) entry which is preliminary data.</text>
</comment>
<dbReference type="AlphaFoldDB" id="A0A2B7XXL2"/>
<evidence type="ECO:0000313" key="2">
    <source>
        <dbReference type="Proteomes" id="UP000224634"/>
    </source>
</evidence>
<keyword evidence="2" id="KW-1185">Reference proteome</keyword>
<proteinExistence type="predicted"/>
<reference evidence="1 2" key="1">
    <citation type="submission" date="2017-10" db="EMBL/GenBank/DDBJ databases">
        <title>Comparative genomics in systemic dimorphic fungi from Ajellomycetaceae.</title>
        <authorList>
            <person name="Munoz J.F."/>
            <person name="Mcewen J.G."/>
            <person name="Clay O.K."/>
            <person name="Cuomo C.A."/>
        </authorList>
    </citation>
    <scope>NUCLEOTIDE SEQUENCE [LARGE SCALE GENOMIC DNA]</scope>
    <source>
        <strain evidence="1 2">UAMH7299</strain>
    </source>
</reference>
<dbReference type="Proteomes" id="UP000224634">
    <property type="component" value="Unassembled WGS sequence"/>
</dbReference>
<organism evidence="1 2">
    <name type="scientific">Polytolypa hystricis (strain UAMH7299)</name>
    <dbReference type="NCBI Taxonomy" id="1447883"/>
    <lineage>
        <taxon>Eukaryota</taxon>
        <taxon>Fungi</taxon>
        <taxon>Dikarya</taxon>
        <taxon>Ascomycota</taxon>
        <taxon>Pezizomycotina</taxon>
        <taxon>Eurotiomycetes</taxon>
        <taxon>Eurotiomycetidae</taxon>
        <taxon>Onygenales</taxon>
        <taxon>Onygenales incertae sedis</taxon>
        <taxon>Polytolypa</taxon>
    </lineage>
</organism>
<protein>
    <submittedName>
        <fullName evidence="1">Uncharacterized protein</fullName>
    </submittedName>
</protein>
<dbReference type="OrthoDB" id="4176762at2759"/>
<dbReference type="EMBL" id="PDNA01000103">
    <property type="protein sequence ID" value="PGH13523.1"/>
    <property type="molecule type" value="Genomic_DNA"/>
</dbReference>
<name>A0A2B7XXL2_POLH7</name>
<evidence type="ECO:0000313" key="1">
    <source>
        <dbReference type="EMBL" id="PGH13523.1"/>
    </source>
</evidence>
<gene>
    <name evidence="1" type="ORF">AJ80_06273</name>
</gene>
<accession>A0A2B7XXL2</accession>
<sequence>MEADRNLGKLKDVNDPYWLSQLTVPKQPEFWSRWVDATLNVLHRGLVNAHVNLSLTPASDTRGSQLGKVKCDLFVTMIGDVLIERYTLKRPKDTRQRCSCCPHPAEIPMEKLSQPLWKWRWLDRSRWLWDGYGVDGFLISDEDMSSSQLSYCETAPCNRFLKFGLLPPNALVPTHPRTPGPRLRKLLEGHWLWVFFTWLRASLPLWR</sequence>